<evidence type="ECO:0000313" key="1">
    <source>
        <dbReference type="EMBL" id="CAK5015828.1"/>
    </source>
</evidence>
<organism evidence="1 2">
    <name type="scientific">Meloidogyne enterolobii</name>
    <name type="common">Root-knot nematode worm</name>
    <name type="synonym">Meloidogyne mayaguensis</name>
    <dbReference type="NCBI Taxonomy" id="390850"/>
    <lineage>
        <taxon>Eukaryota</taxon>
        <taxon>Metazoa</taxon>
        <taxon>Ecdysozoa</taxon>
        <taxon>Nematoda</taxon>
        <taxon>Chromadorea</taxon>
        <taxon>Rhabditida</taxon>
        <taxon>Tylenchina</taxon>
        <taxon>Tylenchomorpha</taxon>
        <taxon>Tylenchoidea</taxon>
        <taxon>Meloidogynidae</taxon>
        <taxon>Meloidogyninae</taxon>
        <taxon>Meloidogyne</taxon>
    </lineage>
</organism>
<reference evidence="1" key="1">
    <citation type="submission" date="2023-11" db="EMBL/GenBank/DDBJ databases">
        <authorList>
            <person name="Poullet M."/>
        </authorList>
    </citation>
    <scope>NUCLEOTIDE SEQUENCE</scope>
    <source>
        <strain evidence="1">E1834</strain>
    </source>
</reference>
<protein>
    <submittedName>
        <fullName evidence="1">Uncharacterized protein</fullName>
    </submittedName>
</protein>
<proteinExistence type="predicted"/>
<name>A0ACB0XST4_MELEN</name>
<comment type="caution">
    <text evidence="1">The sequence shown here is derived from an EMBL/GenBank/DDBJ whole genome shotgun (WGS) entry which is preliminary data.</text>
</comment>
<dbReference type="EMBL" id="CAVMJV010000002">
    <property type="protein sequence ID" value="CAK5015828.1"/>
    <property type="molecule type" value="Genomic_DNA"/>
</dbReference>
<gene>
    <name evidence="1" type="ORF">MENTE1834_LOCUS3121</name>
</gene>
<keyword evidence="2" id="KW-1185">Reference proteome</keyword>
<dbReference type="Proteomes" id="UP001497535">
    <property type="component" value="Unassembled WGS sequence"/>
</dbReference>
<sequence length="91" mass="10281">MVSLISLGYFMGIFSPNFLKGTNFCIACVIMLFSISVISEGFLLFNKLYQSYCARYQLIALYFPFLNNNTFLFSLDVIFSIGKTNSNTIGL</sequence>
<accession>A0ACB0XST4</accession>
<evidence type="ECO:0000313" key="2">
    <source>
        <dbReference type="Proteomes" id="UP001497535"/>
    </source>
</evidence>